<protein>
    <submittedName>
        <fullName evidence="3">ImpB/mucB/samB family protein</fullName>
    </submittedName>
</protein>
<dbReference type="Proteomes" id="UP000198638">
    <property type="component" value="Unassembled WGS sequence"/>
</dbReference>
<gene>
    <name evidence="3" type="ORF">SAMN05192564_1011018</name>
</gene>
<dbReference type="STRING" id="83784.SAMN05192564_1011018"/>
<feature type="domain" description="UmuC" evidence="2">
    <location>
        <begin position="1"/>
        <end position="39"/>
    </location>
</feature>
<dbReference type="AlphaFoldDB" id="A0A1H4A3M3"/>
<proteinExistence type="inferred from homology"/>
<name>A0A1H4A3M3_9BURK</name>
<dbReference type="GO" id="GO:0006281">
    <property type="term" value="P:DNA repair"/>
    <property type="evidence" value="ECO:0007669"/>
    <property type="project" value="InterPro"/>
</dbReference>
<evidence type="ECO:0000256" key="1">
    <source>
        <dbReference type="ARBA" id="ARBA00010945"/>
    </source>
</evidence>
<dbReference type="SUPFAM" id="SSF56672">
    <property type="entry name" value="DNA/RNA polymerases"/>
    <property type="match status" value="1"/>
</dbReference>
<accession>A0A1H4A3M3</accession>
<keyword evidence="4" id="KW-1185">Reference proteome</keyword>
<dbReference type="PROSITE" id="PS50173">
    <property type="entry name" value="UMUC"/>
    <property type="match status" value="1"/>
</dbReference>
<sequence length="74" mass="7791">MIRDDMNAFYAPVEQRDNPTLQGKPVAVGHGASLALISSVYPPPKGIRLVGVTLSNFAAMTEPPALNNAEGSLL</sequence>
<dbReference type="Gene3D" id="3.40.1170.60">
    <property type="match status" value="1"/>
</dbReference>
<dbReference type="EMBL" id="FNRQ01000001">
    <property type="protein sequence ID" value="SEA30619.1"/>
    <property type="molecule type" value="Genomic_DNA"/>
</dbReference>
<comment type="similarity">
    <text evidence="1">Belongs to the DNA polymerase type-Y family.</text>
</comment>
<organism evidence="3 4">
    <name type="scientific">Paraburkholderia sartisoli</name>
    <dbReference type="NCBI Taxonomy" id="83784"/>
    <lineage>
        <taxon>Bacteria</taxon>
        <taxon>Pseudomonadati</taxon>
        <taxon>Pseudomonadota</taxon>
        <taxon>Betaproteobacteria</taxon>
        <taxon>Burkholderiales</taxon>
        <taxon>Burkholderiaceae</taxon>
        <taxon>Paraburkholderia</taxon>
    </lineage>
</organism>
<evidence type="ECO:0000313" key="4">
    <source>
        <dbReference type="Proteomes" id="UP000198638"/>
    </source>
</evidence>
<reference evidence="4" key="1">
    <citation type="submission" date="2016-10" db="EMBL/GenBank/DDBJ databases">
        <authorList>
            <person name="Varghese N."/>
            <person name="Submissions S."/>
        </authorList>
    </citation>
    <scope>NUCLEOTIDE SEQUENCE [LARGE SCALE GENOMIC DNA]</scope>
    <source>
        <strain evidence="4">LMG 24000</strain>
    </source>
</reference>
<evidence type="ECO:0000259" key="2">
    <source>
        <dbReference type="PROSITE" id="PS50173"/>
    </source>
</evidence>
<dbReference type="OrthoDB" id="9808813at2"/>
<evidence type="ECO:0000313" key="3">
    <source>
        <dbReference type="EMBL" id="SEA30619.1"/>
    </source>
</evidence>
<dbReference type="InterPro" id="IPR043502">
    <property type="entry name" value="DNA/RNA_pol_sf"/>
</dbReference>
<dbReference type="Gene3D" id="3.30.70.270">
    <property type="match status" value="1"/>
</dbReference>
<dbReference type="InterPro" id="IPR001126">
    <property type="entry name" value="UmuC"/>
</dbReference>
<dbReference type="Pfam" id="PF00817">
    <property type="entry name" value="IMS"/>
    <property type="match status" value="1"/>
</dbReference>
<dbReference type="RefSeq" id="WP_090529763.1">
    <property type="nucleotide sequence ID" value="NZ_FNRQ01000001.1"/>
</dbReference>
<dbReference type="InterPro" id="IPR043128">
    <property type="entry name" value="Rev_trsase/Diguanyl_cyclase"/>
</dbReference>